<dbReference type="AlphaFoldDB" id="A0A0P6WP42"/>
<dbReference type="Proteomes" id="UP000050430">
    <property type="component" value="Unassembled WGS sequence"/>
</dbReference>
<dbReference type="GO" id="GO:0005840">
    <property type="term" value="C:ribosome"/>
    <property type="evidence" value="ECO:0007669"/>
    <property type="project" value="UniProtKB-KW"/>
</dbReference>
<evidence type="ECO:0000313" key="7">
    <source>
        <dbReference type="Proteomes" id="UP000050430"/>
    </source>
</evidence>
<dbReference type="GO" id="GO:0005737">
    <property type="term" value="C:cytoplasm"/>
    <property type="evidence" value="ECO:0007669"/>
    <property type="project" value="UniProtKB-ARBA"/>
</dbReference>
<dbReference type="InterPro" id="IPR036164">
    <property type="entry name" value="bL21-like_sf"/>
</dbReference>
<proteinExistence type="inferred from homology"/>
<keyword evidence="4 5" id="KW-0694">RNA-binding</keyword>
<comment type="subunit">
    <text evidence="4">Part of the 50S ribosomal subunit. Contacts protein L20.</text>
</comment>
<sequence length="105" mass="11599">MKYAILECGGKQYKAVEGTTIDVDRMTVEAGQEISLDSVLMVVDGDTVKVGTPSVKGATIKATVEDEVKGPKVVVFKYRPKKRIRVKTGHRAKYTRLMIKSIVLE</sequence>
<dbReference type="PANTHER" id="PTHR21349:SF0">
    <property type="entry name" value="LARGE RIBOSOMAL SUBUNIT PROTEIN BL21M"/>
    <property type="match status" value="1"/>
</dbReference>
<dbReference type="SUPFAM" id="SSF141091">
    <property type="entry name" value="L21p-like"/>
    <property type="match status" value="1"/>
</dbReference>
<dbReference type="GO" id="GO:0003735">
    <property type="term" value="F:structural constituent of ribosome"/>
    <property type="evidence" value="ECO:0007669"/>
    <property type="project" value="InterPro"/>
</dbReference>
<dbReference type="InterPro" id="IPR028909">
    <property type="entry name" value="bL21-like"/>
</dbReference>
<gene>
    <name evidence="4" type="primary">rplU</name>
    <name evidence="6" type="ORF">ADM99_10270</name>
</gene>
<dbReference type="OrthoDB" id="9813334at2"/>
<keyword evidence="4 5" id="KW-0699">rRNA-binding</keyword>
<evidence type="ECO:0000256" key="3">
    <source>
        <dbReference type="ARBA" id="ARBA00023274"/>
    </source>
</evidence>
<keyword evidence="3 4" id="KW-0687">Ribonucleoprotein</keyword>
<dbReference type="NCBIfam" id="TIGR00061">
    <property type="entry name" value="L21"/>
    <property type="match status" value="1"/>
</dbReference>
<keyword evidence="7" id="KW-1185">Reference proteome</keyword>
<organism evidence="6 7">
    <name type="scientific">Leptolinea tardivitalis</name>
    <dbReference type="NCBI Taxonomy" id="229920"/>
    <lineage>
        <taxon>Bacteria</taxon>
        <taxon>Bacillati</taxon>
        <taxon>Chloroflexota</taxon>
        <taxon>Anaerolineae</taxon>
        <taxon>Anaerolineales</taxon>
        <taxon>Anaerolineaceae</taxon>
        <taxon>Leptolinea</taxon>
    </lineage>
</organism>
<dbReference type="GO" id="GO:1990904">
    <property type="term" value="C:ribonucleoprotein complex"/>
    <property type="evidence" value="ECO:0007669"/>
    <property type="project" value="UniProtKB-KW"/>
</dbReference>
<evidence type="ECO:0000256" key="4">
    <source>
        <dbReference type="HAMAP-Rule" id="MF_01363"/>
    </source>
</evidence>
<comment type="caution">
    <text evidence="6">The sequence shown here is derived from an EMBL/GenBank/DDBJ whole genome shotgun (WGS) entry which is preliminary data.</text>
</comment>
<dbReference type="InterPro" id="IPR001787">
    <property type="entry name" value="Ribosomal_bL21"/>
</dbReference>
<protein>
    <recommendedName>
        <fullName evidence="4">Large ribosomal subunit protein bL21</fullName>
    </recommendedName>
</protein>
<dbReference type="HAMAP" id="MF_01363">
    <property type="entry name" value="Ribosomal_bL21"/>
    <property type="match status" value="1"/>
</dbReference>
<evidence type="ECO:0000256" key="1">
    <source>
        <dbReference type="ARBA" id="ARBA00008563"/>
    </source>
</evidence>
<comment type="function">
    <text evidence="4 5">This protein binds to 23S rRNA in the presence of protein L20.</text>
</comment>
<comment type="similarity">
    <text evidence="1 4 5">Belongs to the bacterial ribosomal protein bL21 family.</text>
</comment>
<dbReference type="PATRIC" id="fig|229920.5.peg.1965"/>
<dbReference type="Pfam" id="PF00829">
    <property type="entry name" value="Ribosomal_L21p"/>
    <property type="match status" value="1"/>
</dbReference>
<evidence type="ECO:0000256" key="5">
    <source>
        <dbReference type="RuleBase" id="RU000562"/>
    </source>
</evidence>
<keyword evidence="2 4" id="KW-0689">Ribosomal protein</keyword>
<dbReference type="PANTHER" id="PTHR21349">
    <property type="entry name" value="50S RIBOSOMAL PROTEIN L21"/>
    <property type="match status" value="1"/>
</dbReference>
<reference evidence="6 7" key="1">
    <citation type="submission" date="2015-07" db="EMBL/GenBank/DDBJ databases">
        <title>Genome sequence of Leptolinea tardivitalis DSM 16556.</title>
        <authorList>
            <person name="Hemp J."/>
            <person name="Ward L.M."/>
            <person name="Pace L.A."/>
            <person name="Fischer W.W."/>
        </authorList>
    </citation>
    <scope>NUCLEOTIDE SEQUENCE [LARGE SCALE GENOMIC DNA]</scope>
    <source>
        <strain evidence="6 7">YMTK-2</strain>
    </source>
</reference>
<dbReference type="GO" id="GO:0006412">
    <property type="term" value="P:translation"/>
    <property type="evidence" value="ECO:0007669"/>
    <property type="project" value="UniProtKB-UniRule"/>
</dbReference>
<dbReference type="EMBL" id="LGCK01000010">
    <property type="protein sequence ID" value="KPL71807.1"/>
    <property type="molecule type" value="Genomic_DNA"/>
</dbReference>
<evidence type="ECO:0000313" key="6">
    <source>
        <dbReference type="EMBL" id="KPL71807.1"/>
    </source>
</evidence>
<name>A0A0P6WP42_9CHLR</name>
<dbReference type="RefSeq" id="WP_062420451.1">
    <property type="nucleotide sequence ID" value="NZ_BBYA01000002.1"/>
</dbReference>
<dbReference type="STRING" id="229920.ADM99_10270"/>
<dbReference type="GO" id="GO:0019843">
    <property type="term" value="F:rRNA binding"/>
    <property type="evidence" value="ECO:0007669"/>
    <property type="project" value="UniProtKB-UniRule"/>
</dbReference>
<accession>A0A0P6WP42</accession>
<evidence type="ECO:0000256" key="2">
    <source>
        <dbReference type="ARBA" id="ARBA00022980"/>
    </source>
</evidence>